<proteinExistence type="predicted"/>
<dbReference type="AlphaFoldDB" id="A0A1D8JJ85"/>
<evidence type="ECO:0000313" key="2">
    <source>
        <dbReference type="Proteomes" id="UP000185746"/>
    </source>
</evidence>
<sequence length="68" mass="7830">MVKLLKKCSSFRKNISPSITTDLTINENDQVISFNEEVIGTKVIAYFNDKNNNFIVQVKFKCQVPTQF</sequence>
<evidence type="ECO:0000313" key="1">
    <source>
        <dbReference type="EMBL" id="AOV08768.1"/>
    </source>
</evidence>
<dbReference type="KEGG" id="surl:BI350_15265"/>
<protein>
    <submittedName>
        <fullName evidence="1">Uncharacterized protein</fullName>
    </submittedName>
</protein>
<reference evidence="1 2" key="1">
    <citation type="submission" date="2016-09" db="EMBL/GenBank/DDBJ databases">
        <title>Complete genome sequence of the Lysinibacillus sphaericus LMG 22257, a specie of Bacillus with ureolytic activity that can effectively biodeposit calcium carbonate.</title>
        <authorList>
            <person name="Yan W."/>
        </authorList>
    </citation>
    <scope>NUCLEOTIDE SEQUENCE [LARGE SCALE GENOMIC DNA]</scope>
    <source>
        <strain evidence="1 2">LMG 22257</strain>
    </source>
</reference>
<accession>A0A1D8JJ85</accession>
<organism evidence="1 2">
    <name type="scientific">Sporosarcina ureilytica</name>
    <dbReference type="NCBI Taxonomy" id="298596"/>
    <lineage>
        <taxon>Bacteria</taxon>
        <taxon>Bacillati</taxon>
        <taxon>Bacillota</taxon>
        <taxon>Bacilli</taxon>
        <taxon>Bacillales</taxon>
        <taxon>Caryophanaceae</taxon>
        <taxon>Sporosarcina</taxon>
    </lineage>
</organism>
<keyword evidence="2" id="KW-1185">Reference proteome</keyword>
<name>A0A1D8JJ85_9BACL</name>
<gene>
    <name evidence="1" type="ORF">BI350_15265</name>
</gene>
<dbReference type="EMBL" id="CP017560">
    <property type="protein sequence ID" value="AOV08768.1"/>
    <property type="molecule type" value="Genomic_DNA"/>
</dbReference>
<dbReference type="Proteomes" id="UP000185746">
    <property type="component" value="Chromosome"/>
</dbReference>